<proteinExistence type="predicted"/>
<dbReference type="RefSeq" id="WP_346750359.1">
    <property type="nucleotide sequence ID" value="NZ_JAUJEA010000001.1"/>
</dbReference>
<dbReference type="Gene3D" id="3.90.226.10">
    <property type="entry name" value="2-enoyl-CoA Hydratase, Chain A, domain 1"/>
    <property type="match status" value="1"/>
</dbReference>
<dbReference type="PANTHER" id="PTHR11261">
    <property type="entry name" value="INTERPHOTORECEPTOR RETINOID-BINDING PROTEIN"/>
    <property type="match status" value="1"/>
</dbReference>
<keyword evidence="3" id="KW-1185">Reference proteome</keyword>
<comment type="caution">
    <text evidence="2">The sequence shown here is derived from an EMBL/GenBank/DDBJ whole genome shotgun (WGS) entry which is preliminary data.</text>
</comment>
<dbReference type="SUPFAM" id="SSF52096">
    <property type="entry name" value="ClpP/crotonase"/>
    <property type="match status" value="1"/>
</dbReference>
<dbReference type="PROSITE" id="PS51257">
    <property type="entry name" value="PROKAR_LIPOPROTEIN"/>
    <property type="match status" value="1"/>
</dbReference>
<sequence length="332" mass="37686">MRTANVILFCSIFLLTACKDDECSTMLNAVTAFEQVWNDFDQTYAYFELKDIDWDSLYNANSSNINEETTFDELESILAQVTLSLRDLHVRFIGSNKTYQFRKRDQFLDNSPENAVNYLSDIIFDNNRVVLGNIQSTNIAYVRIKRLGGMPADYTEFSTIFQTLPTKDALILDVRENGGGNDAVGKAFAERLTMEERIYEYVRFRNGTEHHDFNDWTPIDISPSNPVNFDKPIILLTNRGCYSSAESFVLMIKTLPNVTQVGDTTGGATGNPKIFSLSNGWKYYISSWQAATIDFQLIEDHGIAPDVVVNNTEETFNDGRDLILEKAIELLD</sequence>
<dbReference type="InterPro" id="IPR005151">
    <property type="entry name" value="Tail-specific_protease"/>
</dbReference>
<dbReference type="PANTHER" id="PTHR11261:SF3">
    <property type="entry name" value="RETINOL-BINDING PROTEIN 3"/>
    <property type="match status" value="1"/>
</dbReference>
<reference evidence="2" key="1">
    <citation type="submission" date="2023-06" db="EMBL/GenBank/DDBJ databases">
        <title>Genomic of Parafulvivirga corallium.</title>
        <authorList>
            <person name="Wang G."/>
        </authorList>
    </citation>
    <scope>NUCLEOTIDE SEQUENCE</scope>
    <source>
        <strain evidence="2">BMA10</strain>
    </source>
</reference>
<dbReference type="EMBL" id="JAUJEA010000001">
    <property type="protein sequence ID" value="MDN5200334.1"/>
    <property type="molecule type" value="Genomic_DNA"/>
</dbReference>
<protein>
    <submittedName>
        <fullName evidence="2">S41 family peptidase</fullName>
    </submittedName>
</protein>
<dbReference type="InterPro" id="IPR029045">
    <property type="entry name" value="ClpP/crotonase-like_dom_sf"/>
</dbReference>
<evidence type="ECO:0000313" key="3">
    <source>
        <dbReference type="Proteomes" id="UP001172082"/>
    </source>
</evidence>
<evidence type="ECO:0000313" key="2">
    <source>
        <dbReference type="EMBL" id="MDN5200334.1"/>
    </source>
</evidence>
<name>A0ABT8KHZ2_9BACT</name>
<evidence type="ECO:0000259" key="1">
    <source>
        <dbReference type="SMART" id="SM00245"/>
    </source>
</evidence>
<dbReference type="SMART" id="SM00245">
    <property type="entry name" value="TSPc"/>
    <property type="match status" value="1"/>
</dbReference>
<gene>
    <name evidence="2" type="ORF">QQ008_03155</name>
</gene>
<dbReference type="CDD" id="cd07563">
    <property type="entry name" value="Peptidase_S41_IRBP"/>
    <property type="match status" value="1"/>
</dbReference>
<organism evidence="2 3">
    <name type="scientific">Splendidivirga corallicola</name>
    <dbReference type="NCBI Taxonomy" id="3051826"/>
    <lineage>
        <taxon>Bacteria</taxon>
        <taxon>Pseudomonadati</taxon>
        <taxon>Bacteroidota</taxon>
        <taxon>Cytophagia</taxon>
        <taxon>Cytophagales</taxon>
        <taxon>Splendidivirgaceae</taxon>
        <taxon>Splendidivirga</taxon>
    </lineage>
</organism>
<feature type="domain" description="Tail specific protease" evidence="1">
    <location>
        <begin position="111"/>
        <end position="310"/>
    </location>
</feature>
<dbReference type="Gene3D" id="3.30.750.44">
    <property type="match status" value="1"/>
</dbReference>
<dbReference type="Proteomes" id="UP001172082">
    <property type="component" value="Unassembled WGS sequence"/>
</dbReference>
<accession>A0ABT8KHZ2</accession>
<dbReference type="Pfam" id="PF03572">
    <property type="entry name" value="Peptidase_S41"/>
    <property type="match status" value="1"/>
</dbReference>